<sequence>MSAVLTARLSMLPMYPADLDEIIEIENRIYPFPWSRANFVDSIAAGYSVWGGRLADELVGYYVLMMVVDEAHLLNISVAEQRQGMGIGTCLLRHAMRLARQAGATSVLLEVRPSNVQALAIYQHFGFRQIGVRRGYYPAEKGTEDALVMRQVLPGGRNDRQ</sequence>
<dbReference type="Pfam" id="PF00583">
    <property type="entry name" value="Acetyltransf_1"/>
    <property type="match status" value="1"/>
</dbReference>
<dbReference type="HAMAP" id="MF_02210">
    <property type="entry name" value="RimI"/>
    <property type="match status" value="1"/>
</dbReference>
<comment type="caution">
    <text evidence="7">The sequence shown here is derived from an EMBL/GenBank/DDBJ whole genome shotgun (WGS) entry which is preliminary data.</text>
</comment>
<dbReference type="GO" id="GO:0008999">
    <property type="term" value="F:protein-N-terminal-alanine acetyltransferase activity"/>
    <property type="evidence" value="ECO:0007669"/>
    <property type="project" value="UniProtKB-UniRule"/>
</dbReference>
<feature type="binding site" evidence="5">
    <location>
        <position position="115"/>
    </location>
    <ligand>
        <name>acetyl-CoA</name>
        <dbReference type="ChEBI" id="CHEBI:57288"/>
    </ligand>
</feature>
<dbReference type="AlphaFoldDB" id="A0A084XZW9"/>
<comment type="subcellular location">
    <subcellularLocation>
        <location evidence="5">Cytoplasm</location>
    </subcellularLocation>
</comment>
<evidence type="ECO:0000256" key="5">
    <source>
        <dbReference type="HAMAP-Rule" id="MF_02210"/>
    </source>
</evidence>
<dbReference type="GO" id="GO:0005737">
    <property type="term" value="C:cytoplasm"/>
    <property type="evidence" value="ECO:0007669"/>
    <property type="project" value="UniProtKB-SubCell"/>
</dbReference>
<name>A0A084XZW9_9PROT</name>
<evidence type="ECO:0000313" key="7">
    <source>
        <dbReference type="EMBL" id="KFB68013.1"/>
    </source>
</evidence>
<comment type="catalytic activity">
    <reaction evidence="5">
        <text>N-terminal L-alanyl-[ribosomal protein bS18] + acetyl-CoA = N-terminal N(alpha)-acetyl-L-alanyl-[ribosomal protein bS18] + CoA + H(+)</text>
        <dbReference type="Rhea" id="RHEA:43756"/>
        <dbReference type="Rhea" id="RHEA-COMP:10676"/>
        <dbReference type="Rhea" id="RHEA-COMP:10677"/>
        <dbReference type="ChEBI" id="CHEBI:15378"/>
        <dbReference type="ChEBI" id="CHEBI:57287"/>
        <dbReference type="ChEBI" id="CHEBI:57288"/>
        <dbReference type="ChEBI" id="CHEBI:64718"/>
        <dbReference type="ChEBI" id="CHEBI:83683"/>
        <dbReference type="EC" id="2.3.1.266"/>
    </reaction>
</comment>
<dbReference type="PANTHER" id="PTHR43420">
    <property type="entry name" value="ACETYLTRANSFERASE"/>
    <property type="match status" value="1"/>
</dbReference>
<dbReference type="InterPro" id="IPR000182">
    <property type="entry name" value="GNAT_dom"/>
</dbReference>
<dbReference type="CDD" id="cd04301">
    <property type="entry name" value="NAT_SF"/>
    <property type="match status" value="1"/>
</dbReference>
<comment type="function">
    <text evidence="5">Acetylates the N-terminal alanine of ribosomal protein bS18.</text>
</comment>
<dbReference type="InterPro" id="IPR006464">
    <property type="entry name" value="AcTrfase_RimI/Ard1"/>
</dbReference>
<dbReference type="InterPro" id="IPR043690">
    <property type="entry name" value="RimI"/>
</dbReference>
<keyword evidence="3 5" id="KW-0808">Transferase</keyword>
<keyword evidence="4 5" id="KW-0012">Acyltransferase</keyword>
<dbReference type="RefSeq" id="WP_034926540.1">
    <property type="nucleotide sequence ID" value="NZ_JDSS02000024.1"/>
</dbReference>
<dbReference type="EMBL" id="JDSS02000024">
    <property type="protein sequence ID" value="KFB68013.1"/>
    <property type="molecule type" value="Genomic_DNA"/>
</dbReference>
<reference evidence="7 8" key="1">
    <citation type="submission" date="2014-07" db="EMBL/GenBank/DDBJ databases">
        <title>Expanding our view of genomic diversity in Candidatus Accumulibacter clades.</title>
        <authorList>
            <person name="Skennerton C.T."/>
            <person name="Barr J.J."/>
            <person name="Slater F.R."/>
            <person name="Bond P.L."/>
            <person name="Tyson G.W."/>
        </authorList>
    </citation>
    <scope>NUCLEOTIDE SEQUENCE [LARGE SCALE GENOMIC DNA]</scope>
    <source>
        <strain evidence="8">SK-01</strain>
    </source>
</reference>
<dbReference type="Proteomes" id="UP000019812">
    <property type="component" value="Unassembled WGS sequence"/>
</dbReference>
<evidence type="ECO:0000256" key="4">
    <source>
        <dbReference type="ARBA" id="ARBA00023315"/>
    </source>
</evidence>
<evidence type="ECO:0000313" key="8">
    <source>
        <dbReference type="Proteomes" id="UP000019812"/>
    </source>
</evidence>
<keyword evidence="2 5" id="KW-0963">Cytoplasm</keyword>
<evidence type="ECO:0000256" key="1">
    <source>
        <dbReference type="ARBA" id="ARBA00005395"/>
    </source>
</evidence>
<dbReference type="STRING" id="1457154.CAPSK01_002605"/>
<dbReference type="PANTHER" id="PTHR43420:SF12">
    <property type="entry name" value="N-ACETYLTRANSFERASE DOMAIN-CONTAINING PROTEIN"/>
    <property type="match status" value="1"/>
</dbReference>
<comment type="similarity">
    <text evidence="1 5">Belongs to the acetyltransferase family. RimI subfamily.</text>
</comment>
<dbReference type="PROSITE" id="PS51186">
    <property type="entry name" value="GNAT"/>
    <property type="match status" value="1"/>
</dbReference>
<gene>
    <name evidence="7" type="primary">yvbK</name>
    <name evidence="5" type="synonym">rimI</name>
    <name evidence="7" type="ORF">CAPSK01_002605</name>
</gene>
<evidence type="ECO:0000259" key="6">
    <source>
        <dbReference type="PROSITE" id="PS51186"/>
    </source>
</evidence>
<feature type="active site" description="Proton acceptor" evidence="5">
    <location>
        <position position="110"/>
    </location>
</feature>
<evidence type="ECO:0000256" key="2">
    <source>
        <dbReference type="ARBA" id="ARBA00022490"/>
    </source>
</evidence>
<organism evidence="7 8">
    <name type="scientific">Candidatus Accumulibacter vicinus</name>
    <dbReference type="NCBI Taxonomy" id="2954382"/>
    <lineage>
        <taxon>Bacteria</taxon>
        <taxon>Pseudomonadati</taxon>
        <taxon>Pseudomonadota</taxon>
        <taxon>Betaproteobacteria</taxon>
        <taxon>Candidatus Accumulibacter</taxon>
    </lineage>
</organism>
<dbReference type="Gene3D" id="3.40.630.30">
    <property type="match status" value="1"/>
</dbReference>
<dbReference type="InterPro" id="IPR050680">
    <property type="entry name" value="YpeA/RimI_acetyltransf"/>
</dbReference>
<evidence type="ECO:0000256" key="3">
    <source>
        <dbReference type="ARBA" id="ARBA00022679"/>
    </source>
</evidence>
<accession>A0A084XZW9</accession>
<dbReference type="InterPro" id="IPR016181">
    <property type="entry name" value="Acyl_CoA_acyltransferase"/>
</dbReference>
<protein>
    <recommendedName>
        <fullName evidence="5">[Ribosomal protein bS18]-alanine N-acetyltransferase</fullName>
        <ecNumber evidence="5">2.3.1.266</ecNumber>
    </recommendedName>
</protein>
<dbReference type="SUPFAM" id="SSF55729">
    <property type="entry name" value="Acyl-CoA N-acyltransferases (Nat)"/>
    <property type="match status" value="1"/>
</dbReference>
<dbReference type="EC" id="2.3.1.266" evidence="5"/>
<feature type="domain" description="N-acetyltransferase" evidence="6">
    <location>
        <begin position="9"/>
        <end position="154"/>
    </location>
</feature>
<feature type="active site" description="Proton donor" evidence="5">
    <location>
        <position position="122"/>
    </location>
</feature>
<comment type="caution">
    <text evidence="5">Lacks conserved residue(s) required for the propagation of feature annotation.</text>
</comment>
<dbReference type="NCBIfam" id="TIGR01575">
    <property type="entry name" value="rimI"/>
    <property type="match status" value="1"/>
</dbReference>
<proteinExistence type="inferred from homology"/>